<evidence type="ECO:0000259" key="4">
    <source>
        <dbReference type="PROSITE" id="PS50043"/>
    </source>
</evidence>
<dbReference type="OrthoDB" id="3539648at2"/>
<evidence type="ECO:0000256" key="1">
    <source>
        <dbReference type="ARBA" id="ARBA00023015"/>
    </source>
</evidence>
<accession>A0A378TJB0</accession>
<sequence length="330" mass="35263">MNVRPSPLDLVADIASICADPAPVPARAAAVLDRLAEHIPLEAAALSTLDPSDGRHVTVAERGYPTPVLDYLNTGFATTDPAFLTMRFRNPTPLRWCDIPNYQGMFSAHEIFIPGGFREGATSCLFTRDGRYTGALHVSSDSPLPISDTAVELLITLKRVIAPLMDAMRPVEAQSWTDAVQDADEAVLLTSDGHLVALPDVPRDRWLGDGSPLVHELAGRTRMPGRFTWVSPQGNCHEVRTTLLAAGCLVTIRESAAPYRLSPREVEVLTLLARGLANPEIGGALTLSPRTVATHVEHILAKLGCATRVAAASKAVAEGIVPPADARPAT</sequence>
<dbReference type="InterPro" id="IPR000792">
    <property type="entry name" value="Tscrpt_reg_LuxR_C"/>
</dbReference>
<dbReference type="InterPro" id="IPR016032">
    <property type="entry name" value="Sig_transdc_resp-reg_C-effctor"/>
</dbReference>
<evidence type="ECO:0000256" key="3">
    <source>
        <dbReference type="ARBA" id="ARBA00023163"/>
    </source>
</evidence>
<dbReference type="PRINTS" id="PR00038">
    <property type="entry name" value="HTHLUXR"/>
</dbReference>
<dbReference type="Gene3D" id="1.10.10.10">
    <property type="entry name" value="Winged helix-like DNA-binding domain superfamily/Winged helix DNA-binding domain"/>
    <property type="match status" value="1"/>
</dbReference>
<keyword evidence="1" id="KW-0805">Transcription regulation</keyword>
<evidence type="ECO:0000313" key="5">
    <source>
        <dbReference type="EMBL" id="STZ60644.1"/>
    </source>
</evidence>
<dbReference type="PANTHER" id="PTHR44688:SF16">
    <property type="entry name" value="DNA-BINDING TRANSCRIPTIONAL ACTIVATOR DEVR_DOSR"/>
    <property type="match status" value="1"/>
</dbReference>
<name>A0A378TJB0_9MYCO</name>
<dbReference type="GO" id="GO:0003677">
    <property type="term" value="F:DNA binding"/>
    <property type="evidence" value="ECO:0007669"/>
    <property type="project" value="UniProtKB-KW"/>
</dbReference>
<dbReference type="Gene3D" id="3.30.450.40">
    <property type="match status" value="1"/>
</dbReference>
<gene>
    <name evidence="5" type="primary">vraR_5</name>
    <name evidence="5" type="ORF">NCTC10821_04187</name>
</gene>
<keyword evidence="2" id="KW-0238">DNA-binding</keyword>
<protein>
    <submittedName>
        <fullName evidence="5">Response regulator receiver protein</fullName>
    </submittedName>
</protein>
<dbReference type="SUPFAM" id="SSF55781">
    <property type="entry name" value="GAF domain-like"/>
    <property type="match status" value="1"/>
</dbReference>
<dbReference type="PANTHER" id="PTHR44688">
    <property type="entry name" value="DNA-BINDING TRANSCRIPTIONAL ACTIVATOR DEVR_DOSR"/>
    <property type="match status" value="1"/>
</dbReference>
<dbReference type="PROSITE" id="PS50043">
    <property type="entry name" value="HTH_LUXR_2"/>
    <property type="match status" value="1"/>
</dbReference>
<dbReference type="InterPro" id="IPR029016">
    <property type="entry name" value="GAF-like_dom_sf"/>
</dbReference>
<dbReference type="SMART" id="SM00421">
    <property type="entry name" value="HTH_LUXR"/>
    <property type="match status" value="1"/>
</dbReference>
<dbReference type="EMBL" id="UGQT01000001">
    <property type="protein sequence ID" value="STZ60644.1"/>
    <property type="molecule type" value="Genomic_DNA"/>
</dbReference>
<dbReference type="InterPro" id="IPR036388">
    <property type="entry name" value="WH-like_DNA-bd_sf"/>
</dbReference>
<evidence type="ECO:0000256" key="2">
    <source>
        <dbReference type="ARBA" id="ARBA00023125"/>
    </source>
</evidence>
<dbReference type="Pfam" id="PF00196">
    <property type="entry name" value="GerE"/>
    <property type="match status" value="1"/>
</dbReference>
<dbReference type="CDD" id="cd06170">
    <property type="entry name" value="LuxR_C_like"/>
    <property type="match status" value="1"/>
</dbReference>
<evidence type="ECO:0000313" key="6">
    <source>
        <dbReference type="Proteomes" id="UP000254978"/>
    </source>
</evidence>
<reference evidence="5 6" key="1">
    <citation type="submission" date="2018-06" db="EMBL/GenBank/DDBJ databases">
        <authorList>
            <consortium name="Pathogen Informatics"/>
            <person name="Doyle S."/>
        </authorList>
    </citation>
    <scope>NUCLEOTIDE SEQUENCE [LARGE SCALE GENOMIC DNA]</scope>
    <source>
        <strain evidence="5 6">NCTC10821</strain>
    </source>
</reference>
<dbReference type="AlphaFoldDB" id="A0A378TJB0"/>
<dbReference type="SUPFAM" id="SSF46894">
    <property type="entry name" value="C-terminal effector domain of the bipartite response regulators"/>
    <property type="match status" value="1"/>
</dbReference>
<feature type="domain" description="HTH luxR-type" evidence="4">
    <location>
        <begin position="254"/>
        <end position="319"/>
    </location>
</feature>
<dbReference type="GO" id="GO:0006355">
    <property type="term" value="P:regulation of DNA-templated transcription"/>
    <property type="evidence" value="ECO:0007669"/>
    <property type="project" value="InterPro"/>
</dbReference>
<proteinExistence type="predicted"/>
<dbReference type="Proteomes" id="UP000254978">
    <property type="component" value="Unassembled WGS sequence"/>
</dbReference>
<dbReference type="PROSITE" id="PS00622">
    <property type="entry name" value="HTH_LUXR_1"/>
    <property type="match status" value="1"/>
</dbReference>
<organism evidence="5 6">
    <name type="scientific">Mycolicibacterium tokaiense</name>
    <dbReference type="NCBI Taxonomy" id="39695"/>
    <lineage>
        <taxon>Bacteria</taxon>
        <taxon>Bacillati</taxon>
        <taxon>Actinomycetota</taxon>
        <taxon>Actinomycetes</taxon>
        <taxon>Mycobacteriales</taxon>
        <taxon>Mycobacteriaceae</taxon>
        <taxon>Mycolicibacterium</taxon>
    </lineage>
</organism>
<keyword evidence="6" id="KW-1185">Reference proteome</keyword>
<keyword evidence="3" id="KW-0804">Transcription</keyword>